<evidence type="ECO:0000313" key="1">
    <source>
        <dbReference type="EMBL" id="GAD13414.1"/>
    </source>
</evidence>
<name>U2Y2Q6_GEOKU</name>
<gene>
    <name evidence="1" type="ORF">GBL_1631</name>
</gene>
<dbReference type="AlphaFoldDB" id="U2Y2Q6"/>
<accession>U2Y2Q6</accession>
<sequence>MGRGDAIKVKYMKKIPIKQKMVEPAFMLTSARKGAPCRVNTKAVNI</sequence>
<dbReference type="EMBL" id="BASG01000012">
    <property type="protein sequence ID" value="GAD13414.1"/>
    <property type="molecule type" value="Genomic_DNA"/>
</dbReference>
<protein>
    <submittedName>
        <fullName evidence="1">Uncharacterized protein</fullName>
    </submittedName>
</protein>
<comment type="caution">
    <text evidence="1">The sequence shown here is derived from an EMBL/GenBank/DDBJ whole genome shotgun (WGS) entry which is preliminary data.</text>
</comment>
<dbReference type="Proteomes" id="UP000016424">
    <property type="component" value="Unassembled WGS sequence"/>
</dbReference>
<reference evidence="2" key="1">
    <citation type="journal article" date="2013" name="Genome">
        <title>Draft Genome Sequence of Geobacillus kaustophilus GBlys, a Lysogenic Strain with Bacteriophage phiOH2.</title>
        <authorList>
            <person name="Doi K."/>
            <person name="Mori K."/>
            <person name="Martono H."/>
            <person name="Nagayoshi Y."/>
            <person name="Fujino Y."/>
            <person name="Tashiro K."/>
            <person name="Kuhara S."/>
            <person name="Ohshima T."/>
        </authorList>
    </citation>
    <scope>NUCLEOTIDE SEQUENCE [LARGE SCALE GENOMIC DNA]</scope>
    <source>
        <strain evidence="2">GBlys</strain>
    </source>
</reference>
<evidence type="ECO:0000313" key="2">
    <source>
        <dbReference type="Proteomes" id="UP000016424"/>
    </source>
</evidence>
<proteinExistence type="predicted"/>
<organism evidence="1 2">
    <name type="scientific">Geobacillus kaustophilus GBlys</name>
    <dbReference type="NCBI Taxonomy" id="1337888"/>
    <lineage>
        <taxon>Bacteria</taxon>
        <taxon>Bacillati</taxon>
        <taxon>Bacillota</taxon>
        <taxon>Bacilli</taxon>
        <taxon>Bacillales</taxon>
        <taxon>Anoxybacillaceae</taxon>
        <taxon>Geobacillus</taxon>
        <taxon>Geobacillus thermoleovorans group</taxon>
    </lineage>
</organism>